<keyword evidence="3" id="KW-1185">Reference proteome</keyword>
<dbReference type="AlphaFoldDB" id="A0A3A1Y8A6"/>
<evidence type="ECO:0000256" key="1">
    <source>
        <dbReference type="SAM" id="SignalP"/>
    </source>
</evidence>
<comment type="caution">
    <text evidence="2">The sequence shown here is derived from an EMBL/GenBank/DDBJ whole genome shotgun (WGS) entry which is preliminary data.</text>
</comment>
<evidence type="ECO:0008006" key="4">
    <source>
        <dbReference type="Google" id="ProtNLM"/>
    </source>
</evidence>
<protein>
    <recommendedName>
        <fullName evidence="4">Porin</fullName>
    </recommendedName>
</protein>
<keyword evidence="1" id="KW-0732">Signal</keyword>
<sequence>MKKTLLALALGSMAASSFAYVNLFTSADGRSYISVGADVRAVFAYQDRETGLYNYRTEGDSYAKTFAFRPRFTLSGKAWLNPTTNIGFHARVGANWFSTHGATNNTTAAGTRVGGAYSHYFLGRKGYAYSSNGVTRFNTHSVTDPRFERLYVYAENFTYGKLTIAPGLTGVYSQEQGAADQNDFGTSTNYVYTPYSALSDTYLAYADWTVRYDLTGDPNKKYRFAISSSAARSSNTYSDGNYKFARDIQASFGWKFDRQNAVYLNFATNRTLNGSSTFTGYSRQYAVELFADFQPVTDLRVRTNVSYSRQNNARWTNPNYGASLGLDVIYYGAFVKGLNLYGGYIYKYQKTNYNASTGLFRYTKENVAYLGGDYWLYDSRSGDKFSLKYFAEVSYLKATQSNNTGSTANRGTDNEIKEVVGATGFRLFY</sequence>
<proteinExistence type="predicted"/>
<dbReference type="EMBL" id="NRHC01000022">
    <property type="protein sequence ID" value="RIY33885.1"/>
    <property type="molecule type" value="Genomic_DNA"/>
</dbReference>
<evidence type="ECO:0000313" key="3">
    <source>
        <dbReference type="Proteomes" id="UP000265691"/>
    </source>
</evidence>
<organism evidence="2 3">
    <name type="scientific">Psittacicella hinzii</name>
    <dbReference type="NCBI Taxonomy" id="2028575"/>
    <lineage>
        <taxon>Bacteria</taxon>
        <taxon>Pseudomonadati</taxon>
        <taxon>Pseudomonadota</taxon>
        <taxon>Gammaproteobacteria</taxon>
        <taxon>Pasteurellales</taxon>
        <taxon>Psittacicellaceae</taxon>
        <taxon>Psittacicella</taxon>
    </lineage>
</organism>
<name>A0A3A1Y8A6_9GAMM</name>
<feature type="signal peptide" evidence="1">
    <location>
        <begin position="1"/>
        <end position="19"/>
    </location>
</feature>
<feature type="chain" id="PRO_5017269083" description="Porin" evidence="1">
    <location>
        <begin position="20"/>
        <end position="429"/>
    </location>
</feature>
<dbReference type="RefSeq" id="WP_119524617.1">
    <property type="nucleotide sequence ID" value="NZ_NRHC01000022.1"/>
</dbReference>
<dbReference type="OrthoDB" id="5671207at2"/>
<evidence type="ECO:0000313" key="2">
    <source>
        <dbReference type="EMBL" id="RIY33885.1"/>
    </source>
</evidence>
<gene>
    <name evidence="2" type="ORF">CKF54_02020</name>
</gene>
<dbReference type="Proteomes" id="UP000265691">
    <property type="component" value="Unassembled WGS sequence"/>
</dbReference>
<reference evidence="2 3" key="1">
    <citation type="submission" date="2017-08" db="EMBL/GenBank/DDBJ databases">
        <title>Reclassification of Bisgaard taxon 37 and 44.</title>
        <authorList>
            <person name="Christensen H."/>
        </authorList>
    </citation>
    <scope>NUCLEOTIDE SEQUENCE [LARGE SCALE GENOMIC DNA]</scope>
    <source>
        <strain evidence="2 3">B96_3</strain>
    </source>
</reference>
<accession>A0A3A1Y8A6</accession>